<dbReference type="InterPro" id="IPR016135">
    <property type="entry name" value="UBQ-conjugating_enzyme/RWD"/>
</dbReference>
<evidence type="ECO:0000259" key="2">
    <source>
        <dbReference type="PROSITE" id="PS50127"/>
    </source>
</evidence>
<dbReference type="Proteomes" id="UP001219525">
    <property type="component" value="Unassembled WGS sequence"/>
</dbReference>
<evidence type="ECO:0000313" key="4">
    <source>
        <dbReference type="Proteomes" id="UP001219525"/>
    </source>
</evidence>
<dbReference type="SUPFAM" id="SSF54495">
    <property type="entry name" value="UBC-like"/>
    <property type="match status" value="1"/>
</dbReference>
<dbReference type="Pfam" id="PF00179">
    <property type="entry name" value="UQ_con"/>
    <property type="match status" value="1"/>
</dbReference>
<dbReference type="Gene3D" id="3.10.110.10">
    <property type="entry name" value="Ubiquitin Conjugating Enzyme"/>
    <property type="match status" value="1"/>
</dbReference>
<dbReference type="PANTHER" id="PTHR24067">
    <property type="entry name" value="UBIQUITIN-CONJUGATING ENZYME E2"/>
    <property type="match status" value="1"/>
</dbReference>
<evidence type="ECO:0000313" key="3">
    <source>
        <dbReference type="EMBL" id="KAJ7198155.1"/>
    </source>
</evidence>
<dbReference type="SMART" id="SM00212">
    <property type="entry name" value="UBCc"/>
    <property type="match status" value="1"/>
</dbReference>
<keyword evidence="4" id="KW-1185">Reference proteome</keyword>
<keyword evidence="1" id="KW-0833">Ubl conjugation pathway</keyword>
<dbReference type="EMBL" id="JARJCW010000074">
    <property type="protein sequence ID" value="KAJ7198155.1"/>
    <property type="molecule type" value="Genomic_DNA"/>
</dbReference>
<protein>
    <submittedName>
        <fullName evidence="3">Ubiquitin-conjugating enzyme/RWD-like protein</fullName>
    </submittedName>
</protein>
<sequence length="219" mass="24016">MTARLRRINKEITSCQEDKAANISIDLVNSSLFHLKGSFFGPEGTPYSGDLFEVDIMVPDDYPRVPFKIKFITKVYHPNVSSVSGAISCLSILEEEGWSPVLTLKTTLITLQSVLSSPEPNGAQDPEVAKHYTTNGRSFEETAADWTRMYAMPREGAVSAAPASGGGDARDEVSTAGLEGAHVDRFKALIFRGPRVVNRRLNYRGASVAQIYDARVMDE</sequence>
<dbReference type="PROSITE" id="PS50127">
    <property type="entry name" value="UBC_2"/>
    <property type="match status" value="1"/>
</dbReference>
<reference evidence="3" key="1">
    <citation type="submission" date="2023-03" db="EMBL/GenBank/DDBJ databases">
        <title>Massive genome expansion in bonnet fungi (Mycena s.s.) driven by repeated elements and novel gene families across ecological guilds.</title>
        <authorList>
            <consortium name="Lawrence Berkeley National Laboratory"/>
            <person name="Harder C.B."/>
            <person name="Miyauchi S."/>
            <person name="Viragh M."/>
            <person name="Kuo A."/>
            <person name="Thoen E."/>
            <person name="Andreopoulos B."/>
            <person name="Lu D."/>
            <person name="Skrede I."/>
            <person name="Drula E."/>
            <person name="Henrissat B."/>
            <person name="Morin E."/>
            <person name="Kohler A."/>
            <person name="Barry K."/>
            <person name="LaButti K."/>
            <person name="Morin E."/>
            <person name="Salamov A."/>
            <person name="Lipzen A."/>
            <person name="Mereny Z."/>
            <person name="Hegedus B."/>
            <person name="Baldrian P."/>
            <person name="Stursova M."/>
            <person name="Weitz H."/>
            <person name="Taylor A."/>
            <person name="Grigoriev I.V."/>
            <person name="Nagy L.G."/>
            <person name="Martin F."/>
            <person name="Kauserud H."/>
        </authorList>
    </citation>
    <scope>NUCLEOTIDE SEQUENCE</scope>
    <source>
        <strain evidence="3">9144</strain>
    </source>
</reference>
<organism evidence="3 4">
    <name type="scientific">Mycena pura</name>
    <dbReference type="NCBI Taxonomy" id="153505"/>
    <lineage>
        <taxon>Eukaryota</taxon>
        <taxon>Fungi</taxon>
        <taxon>Dikarya</taxon>
        <taxon>Basidiomycota</taxon>
        <taxon>Agaricomycotina</taxon>
        <taxon>Agaricomycetes</taxon>
        <taxon>Agaricomycetidae</taxon>
        <taxon>Agaricales</taxon>
        <taxon>Marasmiineae</taxon>
        <taxon>Mycenaceae</taxon>
        <taxon>Mycena</taxon>
    </lineage>
</organism>
<dbReference type="AlphaFoldDB" id="A0AAD6UZJ0"/>
<feature type="domain" description="UBC core" evidence="2">
    <location>
        <begin position="3"/>
        <end position="152"/>
    </location>
</feature>
<dbReference type="InterPro" id="IPR000608">
    <property type="entry name" value="UBC"/>
</dbReference>
<evidence type="ECO:0000256" key="1">
    <source>
        <dbReference type="ARBA" id="ARBA00022786"/>
    </source>
</evidence>
<proteinExistence type="predicted"/>
<accession>A0AAD6UZJ0</accession>
<comment type="caution">
    <text evidence="3">The sequence shown here is derived from an EMBL/GenBank/DDBJ whole genome shotgun (WGS) entry which is preliminary data.</text>
</comment>
<gene>
    <name evidence="3" type="ORF">GGX14DRAFT_374474</name>
</gene>
<dbReference type="InterPro" id="IPR050113">
    <property type="entry name" value="Ub_conjugating_enzyme"/>
</dbReference>
<name>A0AAD6UZJ0_9AGAR</name>